<evidence type="ECO:0000313" key="1">
    <source>
        <dbReference type="EMBL" id="KAF7635099.1"/>
    </source>
</evidence>
<accession>A0A8S9ZNU7</accession>
<sequence>MCRQSEEIQRRMSENVFNEQKKDLIFREIWEGRERSKTLISSCHPLNTDMLTPDSKMLINFGVKLRSILNNNNNDKQKQKLNVPNIQIRNCKSFDDVIETNKLNNKQDVKIKQTKEFNLLEGKEEQSTSSSTTSSILPSPFTKFFRLRAKSEVNCKRERIYREEENN</sequence>
<dbReference type="EMBL" id="JABEBT010000047">
    <property type="protein sequence ID" value="KAF7635099.1"/>
    <property type="molecule type" value="Genomic_DNA"/>
</dbReference>
<name>A0A8S9ZNU7_9BILA</name>
<comment type="caution">
    <text evidence="1">The sequence shown here is derived from an EMBL/GenBank/DDBJ whole genome shotgun (WGS) entry which is preliminary data.</text>
</comment>
<dbReference type="Proteomes" id="UP000605970">
    <property type="component" value="Unassembled WGS sequence"/>
</dbReference>
<reference evidence="1" key="1">
    <citation type="journal article" date="2020" name="Ecol. Evol.">
        <title>Genome structure and content of the rice root-knot nematode (Meloidogyne graminicola).</title>
        <authorList>
            <person name="Phan N.T."/>
            <person name="Danchin E.G.J."/>
            <person name="Klopp C."/>
            <person name="Perfus-Barbeoch L."/>
            <person name="Kozlowski D.K."/>
            <person name="Koutsovoulos G.D."/>
            <person name="Lopez-Roques C."/>
            <person name="Bouchez O."/>
            <person name="Zahm M."/>
            <person name="Besnard G."/>
            <person name="Bellafiore S."/>
        </authorList>
    </citation>
    <scope>NUCLEOTIDE SEQUENCE</scope>
    <source>
        <strain evidence="1">VN-18</strain>
    </source>
</reference>
<protein>
    <submittedName>
        <fullName evidence="1">Uncharacterized protein</fullName>
    </submittedName>
</protein>
<proteinExistence type="predicted"/>
<evidence type="ECO:0000313" key="2">
    <source>
        <dbReference type="Proteomes" id="UP000605970"/>
    </source>
</evidence>
<gene>
    <name evidence="1" type="ORF">Mgra_00005540</name>
</gene>
<dbReference type="AlphaFoldDB" id="A0A8S9ZNU7"/>
<organism evidence="1 2">
    <name type="scientific">Meloidogyne graminicola</name>
    <dbReference type="NCBI Taxonomy" id="189291"/>
    <lineage>
        <taxon>Eukaryota</taxon>
        <taxon>Metazoa</taxon>
        <taxon>Ecdysozoa</taxon>
        <taxon>Nematoda</taxon>
        <taxon>Chromadorea</taxon>
        <taxon>Rhabditida</taxon>
        <taxon>Tylenchina</taxon>
        <taxon>Tylenchomorpha</taxon>
        <taxon>Tylenchoidea</taxon>
        <taxon>Meloidogynidae</taxon>
        <taxon>Meloidogyninae</taxon>
        <taxon>Meloidogyne</taxon>
    </lineage>
</organism>
<keyword evidence="2" id="KW-1185">Reference proteome</keyword>